<dbReference type="PROSITE" id="PS50112">
    <property type="entry name" value="PAS"/>
    <property type="match status" value="1"/>
</dbReference>
<keyword evidence="1" id="KW-0812">Transmembrane</keyword>
<dbReference type="Pfam" id="PF00563">
    <property type="entry name" value="EAL"/>
    <property type="match status" value="1"/>
</dbReference>
<dbReference type="PANTHER" id="PTHR44757:SF2">
    <property type="entry name" value="BIOFILM ARCHITECTURE MAINTENANCE PROTEIN MBAA"/>
    <property type="match status" value="1"/>
</dbReference>
<dbReference type="Proteomes" id="UP000814385">
    <property type="component" value="Unassembled WGS sequence"/>
</dbReference>
<dbReference type="InterPro" id="IPR000700">
    <property type="entry name" value="PAS-assoc_C"/>
</dbReference>
<dbReference type="PROSITE" id="PS50883">
    <property type="entry name" value="EAL"/>
    <property type="match status" value="1"/>
</dbReference>
<dbReference type="CDD" id="cd01949">
    <property type="entry name" value="GGDEF"/>
    <property type="match status" value="1"/>
</dbReference>
<feature type="domain" description="PAC" evidence="3">
    <location>
        <begin position="281"/>
        <end position="332"/>
    </location>
</feature>
<dbReference type="NCBIfam" id="TIGR00229">
    <property type="entry name" value="sensory_box"/>
    <property type="match status" value="1"/>
</dbReference>
<keyword evidence="1" id="KW-0472">Membrane</keyword>
<dbReference type="InterPro" id="IPR043128">
    <property type="entry name" value="Rev_trsase/Diguanyl_cyclase"/>
</dbReference>
<dbReference type="InterPro" id="IPR013656">
    <property type="entry name" value="PAS_4"/>
</dbReference>
<dbReference type="NCBIfam" id="TIGR00254">
    <property type="entry name" value="GGDEF"/>
    <property type="match status" value="1"/>
</dbReference>
<feature type="transmembrane region" description="Helical" evidence="1">
    <location>
        <begin position="90"/>
        <end position="111"/>
    </location>
</feature>
<dbReference type="InterPro" id="IPR035919">
    <property type="entry name" value="EAL_sf"/>
</dbReference>
<dbReference type="EMBL" id="JABFUC010000013">
    <property type="protein sequence ID" value="MCG6659133.1"/>
    <property type="molecule type" value="Genomic_DNA"/>
</dbReference>
<dbReference type="InterPro" id="IPR035965">
    <property type="entry name" value="PAS-like_dom_sf"/>
</dbReference>
<dbReference type="InterPro" id="IPR052155">
    <property type="entry name" value="Biofilm_reg_signaling"/>
</dbReference>
<dbReference type="PANTHER" id="PTHR44757">
    <property type="entry name" value="DIGUANYLATE CYCLASE DGCP"/>
    <property type="match status" value="1"/>
</dbReference>
<feature type="transmembrane region" description="Helical" evidence="1">
    <location>
        <begin position="25"/>
        <end position="46"/>
    </location>
</feature>
<dbReference type="Gene3D" id="3.30.70.270">
    <property type="match status" value="1"/>
</dbReference>
<evidence type="ECO:0000313" key="6">
    <source>
        <dbReference type="EMBL" id="MCG6659133.1"/>
    </source>
</evidence>
<organism evidence="6 7">
    <name type="scientific">Billgrantia campisalis</name>
    <dbReference type="NCBI Taxonomy" id="74661"/>
    <lineage>
        <taxon>Bacteria</taxon>
        <taxon>Pseudomonadati</taxon>
        <taxon>Pseudomonadota</taxon>
        <taxon>Gammaproteobacteria</taxon>
        <taxon>Oceanospirillales</taxon>
        <taxon>Halomonadaceae</taxon>
        <taxon>Billgrantia</taxon>
    </lineage>
</organism>
<evidence type="ECO:0000259" key="3">
    <source>
        <dbReference type="PROSITE" id="PS50113"/>
    </source>
</evidence>
<dbReference type="SUPFAM" id="SSF141868">
    <property type="entry name" value="EAL domain-like"/>
    <property type="match status" value="1"/>
</dbReference>
<dbReference type="CDD" id="cd00130">
    <property type="entry name" value="PAS"/>
    <property type="match status" value="1"/>
</dbReference>
<feature type="transmembrane region" description="Helical" evidence="1">
    <location>
        <begin position="164"/>
        <end position="181"/>
    </location>
</feature>
<accession>A0ABS9PBK1</accession>
<feature type="domain" description="PAS" evidence="2">
    <location>
        <begin position="210"/>
        <end position="258"/>
    </location>
</feature>
<dbReference type="InterPro" id="IPR000160">
    <property type="entry name" value="GGDEF_dom"/>
</dbReference>
<dbReference type="SMART" id="SM00267">
    <property type="entry name" value="GGDEF"/>
    <property type="match status" value="1"/>
</dbReference>
<reference evidence="6 7" key="1">
    <citation type="submission" date="2020-05" db="EMBL/GenBank/DDBJ databases">
        <title>Comparative genomic analysis of denitrifying bacteria from Halomonas genus.</title>
        <authorList>
            <person name="Wang L."/>
            <person name="Shao Z."/>
        </authorList>
    </citation>
    <scope>NUCLEOTIDE SEQUENCE [LARGE SCALE GENOMIC DNA]</scope>
    <source>
        <strain evidence="6 7">A4</strain>
    </source>
</reference>
<feature type="transmembrane region" description="Helical" evidence="1">
    <location>
        <begin position="52"/>
        <end position="69"/>
    </location>
</feature>
<dbReference type="Pfam" id="PF00990">
    <property type="entry name" value="GGDEF"/>
    <property type="match status" value="1"/>
</dbReference>
<dbReference type="InterPro" id="IPR000014">
    <property type="entry name" value="PAS"/>
</dbReference>
<comment type="caution">
    <text evidence="6">The sequence shown here is derived from an EMBL/GenBank/DDBJ whole genome shotgun (WGS) entry which is preliminary data.</text>
</comment>
<feature type="transmembrane region" description="Helical" evidence="1">
    <location>
        <begin position="140"/>
        <end position="158"/>
    </location>
</feature>
<evidence type="ECO:0000259" key="4">
    <source>
        <dbReference type="PROSITE" id="PS50883"/>
    </source>
</evidence>
<dbReference type="SUPFAM" id="SSF55073">
    <property type="entry name" value="Nucleotide cyclase"/>
    <property type="match status" value="1"/>
</dbReference>
<name>A0ABS9PBK1_9GAMM</name>
<proteinExistence type="predicted"/>
<dbReference type="InterPro" id="IPR029787">
    <property type="entry name" value="Nucleotide_cyclase"/>
</dbReference>
<evidence type="ECO:0000256" key="1">
    <source>
        <dbReference type="SAM" id="Phobius"/>
    </source>
</evidence>
<sequence>MPPLSASPLRRQLSHEQVRLLYERLWQPVLTSVLAALLLVAAMWSVMPAGPLIGWLAALLAVSGLRLWLARYYQALPCRQRRRRRWLCRFALGAGLAGGIWGLAGVMMFTMEHHGQLVALTIVLAGVSAGGVMTLAAVPWVAPLFVLPVLLPLLGQFLVQGTPMAWLLSALVLLFLGLLLVTGQRLSRIIGDNIALRLAVTTRERQLRDSETRYRTIYQHTPLGVMHFDRHGEVQDCNDKCLEILGTRRRRLVGFNLLRHAPDERVAAAVRDALDKGVGYFEGDYRAVNSTKQTPLRAFYNALRSENGEVVGGVAIIEDFSERKRAEAIIHRQAYYDALTELPNRRLLIETLEATLAQRHEDGCQGLVMFLDLDRFKMINDSLGHAVGDELLRQVSQRLQASLGEGNLAARLSGDEFVVLVPALAESDEIDLAAVERRVAELLAELRRPYDLEGQRISVTPSIGYTLFPFADETVGDVLRHADTAMYQAKARGRARICCYEPAMQEQVAWRLEMEQSLRRALAAGELTMYFQPQVNGCGEILAAEALMRWRHPEQGFISPEVFIAIAEESDLIVELETWMLDGCCALLGRLPAAALPKLSVNISVRHFVQSDIVATVAAALEAHGVEPGRLTVELTESILIDSLEEAVERMQALKRLGVRLALDDFGTGFSSLMYLKRLPLDELKIDRSFVGELDSDPNDAAIVETVLVMVQHLGLAVVAEGVENTAQLAFLEARGCRHFQGFLFHRPMAEADFRRLLAADDACLQ</sequence>
<dbReference type="RefSeq" id="WP_238978279.1">
    <property type="nucleotide sequence ID" value="NZ_JABFUC010000013.1"/>
</dbReference>
<dbReference type="SMART" id="SM00091">
    <property type="entry name" value="PAS"/>
    <property type="match status" value="1"/>
</dbReference>
<gene>
    <name evidence="6" type="ORF">HOP52_15345</name>
</gene>
<dbReference type="Gene3D" id="3.30.450.20">
    <property type="entry name" value="PAS domain"/>
    <property type="match status" value="1"/>
</dbReference>
<dbReference type="Gene3D" id="3.20.20.450">
    <property type="entry name" value="EAL domain"/>
    <property type="match status" value="1"/>
</dbReference>
<dbReference type="SMART" id="SM00052">
    <property type="entry name" value="EAL"/>
    <property type="match status" value="1"/>
</dbReference>
<dbReference type="PROSITE" id="PS50887">
    <property type="entry name" value="GGDEF"/>
    <property type="match status" value="1"/>
</dbReference>
<dbReference type="PROSITE" id="PS50113">
    <property type="entry name" value="PAC"/>
    <property type="match status" value="1"/>
</dbReference>
<dbReference type="InterPro" id="IPR001633">
    <property type="entry name" value="EAL_dom"/>
</dbReference>
<protein>
    <submittedName>
        <fullName evidence="6">EAL domain-containing protein</fullName>
    </submittedName>
</protein>
<dbReference type="SUPFAM" id="SSF55785">
    <property type="entry name" value="PYP-like sensor domain (PAS domain)"/>
    <property type="match status" value="1"/>
</dbReference>
<dbReference type="CDD" id="cd01948">
    <property type="entry name" value="EAL"/>
    <property type="match status" value="1"/>
</dbReference>
<dbReference type="Pfam" id="PF08448">
    <property type="entry name" value="PAS_4"/>
    <property type="match status" value="1"/>
</dbReference>
<keyword evidence="1" id="KW-1133">Transmembrane helix</keyword>
<evidence type="ECO:0000259" key="2">
    <source>
        <dbReference type="PROSITE" id="PS50112"/>
    </source>
</evidence>
<keyword evidence="7" id="KW-1185">Reference proteome</keyword>
<feature type="domain" description="GGDEF" evidence="5">
    <location>
        <begin position="364"/>
        <end position="502"/>
    </location>
</feature>
<evidence type="ECO:0000259" key="5">
    <source>
        <dbReference type="PROSITE" id="PS50887"/>
    </source>
</evidence>
<evidence type="ECO:0000313" key="7">
    <source>
        <dbReference type="Proteomes" id="UP000814385"/>
    </source>
</evidence>
<feature type="domain" description="EAL" evidence="4">
    <location>
        <begin position="511"/>
        <end position="762"/>
    </location>
</feature>